<dbReference type="EMBL" id="JAENHP010000013">
    <property type="protein sequence ID" value="MBM2620100.1"/>
    <property type="molecule type" value="Genomic_DNA"/>
</dbReference>
<evidence type="ECO:0000259" key="1">
    <source>
        <dbReference type="Pfam" id="PF00483"/>
    </source>
</evidence>
<dbReference type="RefSeq" id="WP_203380086.1">
    <property type="nucleotide sequence ID" value="NZ_JAENHP010000013.1"/>
</dbReference>
<dbReference type="EC" id="2.7.7.24" evidence="2"/>
<dbReference type="InterPro" id="IPR005835">
    <property type="entry name" value="NTP_transferase_dom"/>
</dbReference>
<dbReference type="Gene3D" id="2.160.10.10">
    <property type="entry name" value="Hexapeptide repeat proteins"/>
    <property type="match status" value="1"/>
</dbReference>
<name>A0ABS2AJR8_9ACTN</name>
<sequence length="337" mass="35105">MRALVLAGGTGSRMRPLTHSRPKQLIPVAGRPILDHVLAAVRAAGVLDVGVIVGTGAAADQIRRHVGDGSGLGLRAVCLTQERPLGLAHAVRTARPFLGGDDFLVYLGDNLLAEGISEAAARFRRERPAGHLLVQKVADPRAFGVAELDATGRVRRVAEKPAEPVSDLALTGVSFFTPALHAAIAAIRPSTRGELELTDAAQWLVGRGARVTAEEYGGYWKDIGSVPDVLAANRRVLDGVVVAPTARIIGGRIEGPAVIGPGAVVENCHLGPYVAIGAGCHVRDSRISDSVLFDDVRVLSVPELTGSVLGRAAVVRGHGPGPIRLVVGDDSMVDLTA</sequence>
<dbReference type="SUPFAM" id="SSF53448">
    <property type="entry name" value="Nucleotide-diphospho-sugar transferases"/>
    <property type="match status" value="1"/>
</dbReference>
<keyword evidence="2" id="KW-0808">Transferase</keyword>
<dbReference type="Gene3D" id="3.90.550.10">
    <property type="entry name" value="Spore Coat Polysaccharide Biosynthesis Protein SpsA, Chain A"/>
    <property type="match status" value="1"/>
</dbReference>
<evidence type="ECO:0000313" key="3">
    <source>
        <dbReference type="Proteomes" id="UP000632138"/>
    </source>
</evidence>
<reference evidence="2 3" key="1">
    <citation type="submission" date="2021-01" db="EMBL/GenBank/DDBJ databases">
        <title>Actinoplanes sp. nov. LDG1-06 isolated from lichen.</title>
        <authorList>
            <person name="Saeng-In P."/>
            <person name="Phongsopitanun W."/>
            <person name="Kanchanasin P."/>
            <person name="Yuki M."/>
            <person name="Kudo T."/>
            <person name="Ohkuma M."/>
            <person name="Tanasupawat S."/>
        </authorList>
    </citation>
    <scope>NUCLEOTIDE SEQUENCE [LARGE SCALE GENOMIC DNA]</scope>
    <source>
        <strain evidence="2 3">LDG1-06</strain>
    </source>
</reference>
<keyword evidence="2" id="KW-0548">Nucleotidyltransferase</keyword>
<comment type="caution">
    <text evidence="2">The sequence shown here is derived from an EMBL/GenBank/DDBJ whole genome shotgun (WGS) entry which is preliminary data.</text>
</comment>
<dbReference type="CDD" id="cd04189">
    <property type="entry name" value="G1P_TT_long"/>
    <property type="match status" value="1"/>
</dbReference>
<feature type="domain" description="Nucleotidyl transferase" evidence="1">
    <location>
        <begin position="3"/>
        <end position="237"/>
    </location>
</feature>
<dbReference type="InterPro" id="IPR005908">
    <property type="entry name" value="G1P_thy_trans_l"/>
</dbReference>
<dbReference type="PANTHER" id="PTHR42883">
    <property type="entry name" value="GLUCOSE-1-PHOSPHATE THYMIDYLTRANSFERASE"/>
    <property type="match status" value="1"/>
</dbReference>
<dbReference type="NCBIfam" id="TIGR01208">
    <property type="entry name" value="rmlA_long"/>
    <property type="match status" value="1"/>
</dbReference>
<accession>A0ABS2AJR8</accession>
<dbReference type="InterPro" id="IPR029044">
    <property type="entry name" value="Nucleotide-diphossugar_trans"/>
</dbReference>
<dbReference type="Pfam" id="PF00483">
    <property type="entry name" value="NTP_transferase"/>
    <property type="match status" value="1"/>
</dbReference>
<dbReference type="Proteomes" id="UP000632138">
    <property type="component" value="Unassembled WGS sequence"/>
</dbReference>
<gene>
    <name evidence="2" type="ORF">JIG36_31760</name>
</gene>
<protein>
    <submittedName>
        <fullName evidence="2">Glucose-1-phosphate thymidylyltransferase</fullName>
        <ecNumber evidence="2">2.7.7.24</ecNumber>
    </submittedName>
</protein>
<keyword evidence="3" id="KW-1185">Reference proteome</keyword>
<organism evidence="2 3">
    <name type="scientific">Paractinoplanes ovalisporus</name>
    <dbReference type="NCBI Taxonomy" id="2810368"/>
    <lineage>
        <taxon>Bacteria</taxon>
        <taxon>Bacillati</taxon>
        <taxon>Actinomycetota</taxon>
        <taxon>Actinomycetes</taxon>
        <taxon>Micromonosporales</taxon>
        <taxon>Micromonosporaceae</taxon>
        <taxon>Paractinoplanes</taxon>
    </lineage>
</organism>
<proteinExistence type="predicted"/>
<dbReference type="PANTHER" id="PTHR42883:SF2">
    <property type="entry name" value="THYMIDYLYLTRANSFERASE"/>
    <property type="match status" value="1"/>
</dbReference>
<dbReference type="GO" id="GO:0008879">
    <property type="term" value="F:glucose-1-phosphate thymidylyltransferase activity"/>
    <property type="evidence" value="ECO:0007669"/>
    <property type="project" value="UniProtKB-EC"/>
</dbReference>
<evidence type="ECO:0000313" key="2">
    <source>
        <dbReference type="EMBL" id="MBM2620100.1"/>
    </source>
</evidence>